<evidence type="ECO:0000256" key="7">
    <source>
        <dbReference type="RuleBase" id="RU368066"/>
    </source>
</evidence>
<feature type="transmembrane region" description="Helical" evidence="7">
    <location>
        <begin position="435"/>
        <end position="454"/>
    </location>
</feature>
<gene>
    <name evidence="8" type="ORF">EVOR1521_LOCUS19839</name>
</gene>
<feature type="transmembrane region" description="Helical" evidence="7">
    <location>
        <begin position="393"/>
        <end position="414"/>
    </location>
</feature>
<evidence type="ECO:0000313" key="9">
    <source>
        <dbReference type="Proteomes" id="UP001178507"/>
    </source>
</evidence>
<feature type="transmembrane region" description="Helical" evidence="7">
    <location>
        <begin position="594"/>
        <end position="613"/>
    </location>
</feature>
<keyword evidence="3 7" id="KW-0812">Transmembrane</keyword>
<dbReference type="GO" id="GO:0022857">
    <property type="term" value="F:transmembrane transporter activity"/>
    <property type="evidence" value="ECO:0007669"/>
    <property type="project" value="UniProtKB-UniRule"/>
</dbReference>
<dbReference type="AlphaFoldDB" id="A0AA36NAN5"/>
<comment type="caution">
    <text evidence="8">The sequence shown here is derived from an EMBL/GenBank/DDBJ whole genome shotgun (WGS) entry which is preliminary data.</text>
</comment>
<evidence type="ECO:0000313" key="8">
    <source>
        <dbReference type="EMBL" id="CAJ1395408.1"/>
    </source>
</evidence>
<keyword evidence="6" id="KW-0325">Glycoprotein</keyword>
<comment type="function">
    <text evidence="7">Choline transporter.</text>
</comment>
<comment type="similarity">
    <text evidence="2 7">Belongs to the CTL (choline transporter-like) family.</text>
</comment>
<dbReference type="InterPro" id="IPR007603">
    <property type="entry name" value="Choline_transptr-like"/>
</dbReference>
<feature type="transmembrane region" description="Helical" evidence="7">
    <location>
        <begin position="281"/>
        <end position="304"/>
    </location>
</feature>
<evidence type="ECO:0000256" key="1">
    <source>
        <dbReference type="ARBA" id="ARBA00004141"/>
    </source>
</evidence>
<feature type="transmembrane region" description="Helical" evidence="7">
    <location>
        <begin position="643"/>
        <end position="665"/>
    </location>
</feature>
<evidence type="ECO:0000256" key="4">
    <source>
        <dbReference type="ARBA" id="ARBA00022989"/>
    </source>
</evidence>
<dbReference type="GO" id="GO:0005886">
    <property type="term" value="C:plasma membrane"/>
    <property type="evidence" value="ECO:0007669"/>
    <property type="project" value="UniProtKB-SubCell"/>
</dbReference>
<evidence type="ECO:0000256" key="3">
    <source>
        <dbReference type="ARBA" id="ARBA00022692"/>
    </source>
</evidence>
<dbReference type="EMBL" id="CAUJNA010003146">
    <property type="protein sequence ID" value="CAJ1395408.1"/>
    <property type="molecule type" value="Genomic_DNA"/>
</dbReference>
<accession>A0AA36NAN5</accession>
<keyword evidence="5 7" id="KW-0472">Membrane</keyword>
<keyword evidence="4 7" id="KW-1133">Transmembrane helix</keyword>
<dbReference type="PANTHER" id="PTHR12385:SF14">
    <property type="entry name" value="CHOLINE TRANSPORTER-LIKE 2"/>
    <property type="match status" value="1"/>
</dbReference>
<dbReference type="Pfam" id="PF04515">
    <property type="entry name" value="Choline_transpo"/>
    <property type="match status" value="1"/>
</dbReference>
<feature type="transmembrane region" description="Helical" evidence="7">
    <location>
        <begin position="340"/>
        <end position="358"/>
    </location>
</feature>
<evidence type="ECO:0000256" key="5">
    <source>
        <dbReference type="ARBA" id="ARBA00023136"/>
    </source>
</evidence>
<dbReference type="PANTHER" id="PTHR12385">
    <property type="entry name" value="CHOLINE TRANSPORTER-LIKE (SLC FAMILY 44)"/>
    <property type="match status" value="1"/>
</dbReference>
<name>A0AA36NAN5_9DINO</name>
<organism evidence="8 9">
    <name type="scientific">Effrenium voratum</name>
    <dbReference type="NCBI Taxonomy" id="2562239"/>
    <lineage>
        <taxon>Eukaryota</taxon>
        <taxon>Sar</taxon>
        <taxon>Alveolata</taxon>
        <taxon>Dinophyceae</taxon>
        <taxon>Suessiales</taxon>
        <taxon>Symbiodiniaceae</taxon>
        <taxon>Effrenium</taxon>
    </lineage>
</organism>
<dbReference type="Proteomes" id="UP001178507">
    <property type="component" value="Unassembled WGS sequence"/>
</dbReference>
<comment type="subcellular location">
    <subcellularLocation>
        <location evidence="7">Cell membrane</location>
        <topology evidence="7">Multi-pass membrane protein</topology>
    </subcellularLocation>
    <subcellularLocation>
        <location evidence="1">Membrane</location>
        <topology evidence="1">Multi-pass membrane protein</topology>
    </subcellularLocation>
</comment>
<feature type="transmembrane region" description="Helical" evidence="7">
    <location>
        <begin position="460"/>
        <end position="479"/>
    </location>
</feature>
<evidence type="ECO:0000256" key="2">
    <source>
        <dbReference type="ARBA" id="ARBA00007168"/>
    </source>
</evidence>
<sequence length="730" mass="80027">MLQAAWEAFDWRLLCLGEVDDDDDDEEVVRAQAQQAARPERAARRGGRAAVAAVNLPPSVARAGPNAARVAGPNATRVFGGSAAGSDSDADSVESRVRSRSFHIENLRRLTIDRSGDGWNEEDWLKDPGDVERSCTDVSWVGFCGTCLLVLAAIGFAGMTERAVDLLATRDSSGHTCGEGNLTDKPYAFICRVHGELELDDIECRESCPSNSSSSYPCWDNATQSYILAQDYETSIAFPHVFGWCKPSDLELHQVLGKFTLRLSLAEEWNTLNIGLILITLWRLLVPFLIAGLLGVALSLIYVSVLKDHAECLSRVGIRVIVLVPWGWAVYLWFGHRHAALLPCLGLIIAGIFLAMLAGTHSYDLAKAAACIQMSCTCVMEMPMLHFGPCLVLLFRGCSSCAMLFFLATSRIGVYYNAGTHSMGMHCEGKDDCPANLGFFIFWVGMFVWVENLFTACWEFAVAYLTAAWYTAGGLHGASHKEKLNQCCRQCSMWGVLLRYHLGTMAKAAIYIGTLRPFRFALGSITAAARIETNCVGKVIYCCCSCLVFVYERYFEIFSANAYIEVALTGASLDKAASLAQEVSKRQKGTASSLNGTTFIFQLVGLTLIWWSGYFVTWAVVRGYCPGLHDYGDPNSLHYIGNYWFWSNLGGIIAFIAAFPAMMVFDVASDTILYCAMLDIIQKEAQGTAEYYNKMPTGVREFIELVTGFSSGWSSGDSSASFSSRGSSVA</sequence>
<protein>
    <recommendedName>
        <fullName evidence="7">Choline transporter-like protein</fullName>
    </recommendedName>
</protein>
<proteinExistence type="inferred from homology"/>
<evidence type="ECO:0000256" key="6">
    <source>
        <dbReference type="ARBA" id="ARBA00023180"/>
    </source>
</evidence>
<keyword evidence="9" id="KW-1185">Reference proteome</keyword>
<reference evidence="8" key="1">
    <citation type="submission" date="2023-08" db="EMBL/GenBank/DDBJ databases">
        <authorList>
            <person name="Chen Y."/>
            <person name="Shah S."/>
            <person name="Dougan E. K."/>
            <person name="Thang M."/>
            <person name="Chan C."/>
        </authorList>
    </citation>
    <scope>NUCLEOTIDE SEQUENCE</scope>
</reference>
<feature type="transmembrane region" description="Helical" evidence="7">
    <location>
        <begin position="316"/>
        <end position="334"/>
    </location>
</feature>